<reference evidence="9" key="1">
    <citation type="submission" date="2020-10" db="EMBL/GenBank/DDBJ databases">
        <authorList>
            <person name="Gilroy R."/>
        </authorList>
    </citation>
    <scope>NUCLEOTIDE SEQUENCE</scope>
    <source>
        <strain evidence="9">2830</strain>
    </source>
</reference>
<keyword evidence="7 8" id="KW-0472">Membrane</keyword>
<dbReference type="GO" id="GO:0042371">
    <property type="term" value="P:vitamin K biosynthetic process"/>
    <property type="evidence" value="ECO:0007669"/>
    <property type="project" value="TreeGrafter"/>
</dbReference>
<evidence type="ECO:0000256" key="3">
    <source>
        <dbReference type="ARBA" id="ARBA00022428"/>
    </source>
</evidence>
<dbReference type="GO" id="GO:0004659">
    <property type="term" value="F:prenyltransferase activity"/>
    <property type="evidence" value="ECO:0007669"/>
    <property type="project" value="InterPro"/>
</dbReference>
<protein>
    <submittedName>
        <fullName evidence="9">Prenyltransferase</fullName>
    </submittedName>
</protein>
<feature type="transmembrane region" description="Helical" evidence="8">
    <location>
        <begin position="295"/>
        <end position="316"/>
    </location>
</feature>
<evidence type="ECO:0000256" key="4">
    <source>
        <dbReference type="ARBA" id="ARBA00022679"/>
    </source>
</evidence>
<dbReference type="PANTHER" id="PTHR13929:SF0">
    <property type="entry name" value="UBIA PRENYLTRANSFERASE DOMAIN-CONTAINING PROTEIN 1"/>
    <property type="match status" value="1"/>
</dbReference>
<evidence type="ECO:0000256" key="6">
    <source>
        <dbReference type="ARBA" id="ARBA00022989"/>
    </source>
</evidence>
<gene>
    <name evidence="9" type="ORF">IAB00_02535</name>
</gene>
<keyword evidence="6 8" id="KW-1133">Transmembrane helix</keyword>
<sequence length="371" mass="40390">MLDGRAPGYYNSIVQYGGTNARRILGRRGGSMQVTGEKKRGVWARLLFWYKNARPVSLPQSLLPALAAYVLAAGEDGFAPWTGLLAVLGAELAHLSLNLFDDYFDYKKQASGFRVDLVKKGERARTAKCAYITSGEATLSELLAVCLGFGGAAALCGFLVFLTAGWPIIWPAALGLLLGIEYSGEPLRLSYRGFGELTIGVIFGPLLVCGVYLAAGGAYFWRALALGLALGLLVTNIVYTHSVLDIKADTFTGKRTLAALLQTPKYQLAGTAAFSFLPYLLVGLAVLAWELSPCWLLTWLTLPWAVALYGSVRQFLHQPGVRPQRLFWYGPMGDWPAYCAAGLDWFLLRWFLARNLLSAFAVLCLLAGLLS</sequence>
<dbReference type="Proteomes" id="UP000824124">
    <property type="component" value="Unassembled WGS sequence"/>
</dbReference>
<dbReference type="InterPro" id="IPR000537">
    <property type="entry name" value="UbiA_prenyltransferase"/>
</dbReference>
<dbReference type="GO" id="GO:0009234">
    <property type="term" value="P:menaquinone biosynthetic process"/>
    <property type="evidence" value="ECO:0007669"/>
    <property type="project" value="UniProtKB-KW"/>
</dbReference>
<dbReference type="Pfam" id="PF01040">
    <property type="entry name" value="UbiA"/>
    <property type="match status" value="1"/>
</dbReference>
<evidence type="ECO:0000313" key="9">
    <source>
        <dbReference type="EMBL" id="HIU10110.1"/>
    </source>
</evidence>
<dbReference type="InterPro" id="IPR026046">
    <property type="entry name" value="UBIAD1"/>
</dbReference>
<dbReference type="Gene3D" id="1.10.357.140">
    <property type="entry name" value="UbiA prenyltransferase"/>
    <property type="match status" value="1"/>
</dbReference>
<dbReference type="CDD" id="cd13962">
    <property type="entry name" value="PT_UbiA_UBIAD1"/>
    <property type="match status" value="1"/>
</dbReference>
<feature type="transmembrane region" description="Helical" evidence="8">
    <location>
        <begin position="268"/>
        <end position="289"/>
    </location>
</feature>
<evidence type="ECO:0000256" key="1">
    <source>
        <dbReference type="ARBA" id="ARBA00004141"/>
    </source>
</evidence>
<dbReference type="GO" id="GO:0016020">
    <property type="term" value="C:membrane"/>
    <property type="evidence" value="ECO:0007669"/>
    <property type="project" value="UniProtKB-SubCell"/>
</dbReference>
<dbReference type="EMBL" id="DVMH01000016">
    <property type="protein sequence ID" value="HIU10110.1"/>
    <property type="molecule type" value="Genomic_DNA"/>
</dbReference>
<evidence type="ECO:0000313" key="10">
    <source>
        <dbReference type="Proteomes" id="UP000824124"/>
    </source>
</evidence>
<feature type="transmembrane region" description="Helical" evidence="8">
    <location>
        <begin position="219"/>
        <end position="239"/>
    </location>
</feature>
<comment type="subcellular location">
    <subcellularLocation>
        <location evidence="1">Membrane</location>
        <topology evidence="1">Multi-pass membrane protein</topology>
    </subcellularLocation>
</comment>
<proteinExistence type="predicted"/>
<organism evidence="9 10">
    <name type="scientific">Candidatus Avidehalobacter gallistercoris</name>
    <dbReference type="NCBI Taxonomy" id="2840694"/>
    <lineage>
        <taxon>Bacteria</taxon>
        <taxon>Bacillati</taxon>
        <taxon>Bacillota</taxon>
        <taxon>Clostridia</taxon>
        <taxon>Eubacteriales</taxon>
        <taxon>Peptococcaceae</taxon>
        <taxon>Peptococcaceae incertae sedis</taxon>
        <taxon>Candidatus Avidehalobacter</taxon>
    </lineage>
</organism>
<evidence type="ECO:0000256" key="8">
    <source>
        <dbReference type="SAM" id="Phobius"/>
    </source>
</evidence>
<feature type="transmembrane region" description="Helical" evidence="8">
    <location>
        <begin position="142"/>
        <end position="162"/>
    </location>
</feature>
<keyword evidence="5 8" id="KW-0812">Transmembrane</keyword>
<dbReference type="InterPro" id="IPR044878">
    <property type="entry name" value="UbiA_sf"/>
</dbReference>
<reference evidence="9" key="2">
    <citation type="journal article" date="2021" name="PeerJ">
        <title>Extensive microbial diversity within the chicken gut microbiome revealed by metagenomics and culture.</title>
        <authorList>
            <person name="Gilroy R."/>
            <person name="Ravi A."/>
            <person name="Getino M."/>
            <person name="Pursley I."/>
            <person name="Horton D.L."/>
            <person name="Alikhan N.F."/>
            <person name="Baker D."/>
            <person name="Gharbi K."/>
            <person name="Hall N."/>
            <person name="Watson M."/>
            <person name="Adriaenssens E.M."/>
            <person name="Foster-Nyarko E."/>
            <person name="Jarju S."/>
            <person name="Secka A."/>
            <person name="Antonio M."/>
            <person name="Oren A."/>
            <person name="Chaudhuri R.R."/>
            <person name="La Ragione R."/>
            <person name="Hildebrand F."/>
            <person name="Pallen M.J."/>
        </authorList>
    </citation>
    <scope>NUCLEOTIDE SEQUENCE</scope>
    <source>
        <strain evidence="9">2830</strain>
    </source>
</reference>
<dbReference type="PANTHER" id="PTHR13929">
    <property type="entry name" value="1,4-DIHYDROXY-2-NAPHTHOATE OCTAPRENYLTRANSFERASE"/>
    <property type="match status" value="1"/>
</dbReference>
<dbReference type="AlphaFoldDB" id="A0A9D1KZ08"/>
<accession>A0A9D1KZ08</accession>
<comment type="caution">
    <text evidence="9">The sequence shown here is derived from an EMBL/GenBank/DDBJ whole genome shotgun (WGS) entry which is preliminary data.</text>
</comment>
<evidence type="ECO:0000256" key="5">
    <source>
        <dbReference type="ARBA" id="ARBA00022692"/>
    </source>
</evidence>
<evidence type="ECO:0000256" key="2">
    <source>
        <dbReference type="ARBA" id="ARBA00004863"/>
    </source>
</evidence>
<feature type="transmembrane region" description="Helical" evidence="8">
    <location>
        <begin position="351"/>
        <end position="370"/>
    </location>
</feature>
<keyword evidence="4" id="KW-0808">Transferase</keyword>
<name>A0A9D1KZ08_9FIRM</name>
<feature type="transmembrane region" description="Helical" evidence="8">
    <location>
        <begin position="196"/>
        <end position="213"/>
    </location>
</feature>
<keyword evidence="3" id="KW-0474">Menaquinone biosynthesis</keyword>
<comment type="pathway">
    <text evidence="2">Quinol/quinone metabolism; menaquinone biosynthesis.</text>
</comment>
<evidence type="ECO:0000256" key="7">
    <source>
        <dbReference type="ARBA" id="ARBA00023136"/>
    </source>
</evidence>